<dbReference type="GO" id="GO:0005737">
    <property type="term" value="C:cytoplasm"/>
    <property type="evidence" value="ECO:0007669"/>
    <property type="project" value="TreeGrafter"/>
</dbReference>
<protein>
    <recommendedName>
        <fullName evidence="1">FAD dependent oxidoreductase domain-containing protein</fullName>
    </recommendedName>
</protein>
<dbReference type="Proteomes" id="UP000289738">
    <property type="component" value="Chromosome A03"/>
</dbReference>
<dbReference type="AlphaFoldDB" id="A0A445DY46"/>
<dbReference type="STRING" id="3818.A0A445DY46"/>
<evidence type="ECO:0000313" key="3">
    <source>
        <dbReference type="Proteomes" id="UP000289738"/>
    </source>
</evidence>
<accession>A0A445DY46</accession>
<dbReference type="SUPFAM" id="SSF51971">
    <property type="entry name" value="Nucleotide-binding domain"/>
    <property type="match status" value="1"/>
</dbReference>
<dbReference type="Gene3D" id="3.50.50.60">
    <property type="entry name" value="FAD/NAD(P)-binding domain"/>
    <property type="match status" value="1"/>
</dbReference>
<comment type="caution">
    <text evidence="2">The sequence shown here is derived from an EMBL/GenBank/DDBJ whole genome shotgun (WGS) entry which is preliminary data.</text>
</comment>
<proteinExistence type="predicted"/>
<reference evidence="2 3" key="1">
    <citation type="submission" date="2019-01" db="EMBL/GenBank/DDBJ databases">
        <title>Sequencing of cultivated peanut Arachis hypogaea provides insights into genome evolution and oil improvement.</title>
        <authorList>
            <person name="Chen X."/>
        </authorList>
    </citation>
    <scope>NUCLEOTIDE SEQUENCE [LARGE SCALE GENOMIC DNA]</scope>
    <source>
        <strain evidence="3">cv. Fuhuasheng</strain>
        <tissue evidence="2">Leaves</tissue>
    </source>
</reference>
<gene>
    <name evidence="2" type="ORF">Ahy_A03g014576</name>
</gene>
<dbReference type="PANTHER" id="PTHR13847:SF261">
    <property type="entry name" value="FAD-DEPENDENT OXIDOREDUCTASE FAMILY PROTEIN"/>
    <property type="match status" value="1"/>
</dbReference>
<dbReference type="InterPro" id="IPR036188">
    <property type="entry name" value="FAD/NAD-bd_sf"/>
</dbReference>
<evidence type="ECO:0000313" key="2">
    <source>
        <dbReference type="EMBL" id="RYR68104.1"/>
    </source>
</evidence>
<keyword evidence="3" id="KW-1185">Reference proteome</keyword>
<dbReference type="Pfam" id="PF01266">
    <property type="entry name" value="DAO"/>
    <property type="match status" value="1"/>
</dbReference>
<name>A0A445DY46_ARAHY</name>
<dbReference type="EMBL" id="SDMP01000003">
    <property type="protein sequence ID" value="RYR68104.1"/>
    <property type="molecule type" value="Genomic_DNA"/>
</dbReference>
<sequence>MKGLNLWPNPNSCILRRSSSSKLNAVNRVSRPPSPVVRFHCSLSQRSLRCAVLGAGFAGLSVVWHLLKNDRYIETRKVLQSDRYLILQHSPKELDLRIDIYDEVGIGGGASGISGGLLHPYSPKVNLLWEGAQCWKDSIKLLKVAEEASVSRDCKIGQSDENVKAFAYQKRFNYILGILRLATNLKNMTKLNANVKTSLPSCRVDTLSKEAAQELVPGICVPFDTAFYMPEALNIQSQNYLQALFWSCENLVTESSTFDSGKKLLQLHRRPVNRLSEFDGEYDAVIICLGAKVNMLPEFSGRLPLRTCRGVIAHLELPDDISEGYPERGPSILSDAWIAVKSPRELHVGSTWEWKSSNSSPSVSPDEASSALTELLPKASVIYPRIMNWDFTGARAGLRAMPPLTSLGSLPLLGCINDIMEGNQTCKYWLFGGLGARGLLYHGWLGNLMAHAVLSSDEGLIPLELTSWKNTIQFSDFNKQTEFH</sequence>
<organism evidence="2 3">
    <name type="scientific">Arachis hypogaea</name>
    <name type="common">Peanut</name>
    <dbReference type="NCBI Taxonomy" id="3818"/>
    <lineage>
        <taxon>Eukaryota</taxon>
        <taxon>Viridiplantae</taxon>
        <taxon>Streptophyta</taxon>
        <taxon>Embryophyta</taxon>
        <taxon>Tracheophyta</taxon>
        <taxon>Spermatophyta</taxon>
        <taxon>Magnoliopsida</taxon>
        <taxon>eudicotyledons</taxon>
        <taxon>Gunneridae</taxon>
        <taxon>Pentapetalae</taxon>
        <taxon>rosids</taxon>
        <taxon>fabids</taxon>
        <taxon>Fabales</taxon>
        <taxon>Fabaceae</taxon>
        <taxon>Papilionoideae</taxon>
        <taxon>50 kb inversion clade</taxon>
        <taxon>dalbergioids sensu lato</taxon>
        <taxon>Dalbergieae</taxon>
        <taxon>Pterocarpus clade</taxon>
        <taxon>Arachis</taxon>
    </lineage>
</organism>
<feature type="domain" description="FAD dependent oxidoreductase" evidence="1">
    <location>
        <begin position="50"/>
        <end position="451"/>
    </location>
</feature>
<dbReference type="Gene3D" id="3.30.9.10">
    <property type="entry name" value="D-Amino Acid Oxidase, subunit A, domain 2"/>
    <property type="match status" value="1"/>
</dbReference>
<evidence type="ECO:0000259" key="1">
    <source>
        <dbReference type="Pfam" id="PF01266"/>
    </source>
</evidence>
<dbReference type="InterPro" id="IPR006076">
    <property type="entry name" value="FAD-dep_OxRdtase"/>
</dbReference>
<dbReference type="PANTHER" id="PTHR13847">
    <property type="entry name" value="SARCOSINE DEHYDROGENASE-RELATED"/>
    <property type="match status" value="1"/>
</dbReference>